<dbReference type="HOGENOM" id="CLU_412594_0_0_2"/>
<feature type="region of interest" description="Disordered" evidence="1">
    <location>
        <begin position="140"/>
        <end position="213"/>
    </location>
</feature>
<dbReference type="AlphaFoldDB" id="M1XL50"/>
<keyword evidence="2" id="KW-0472">Membrane</keyword>
<organism evidence="4 5">
    <name type="scientific">Natronomonas moolapensis (strain DSM 18674 / CECT 7526 / JCM 14361 / 8.8.11)</name>
    <dbReference type="NCBI Taxonomy" id="268739"/>
    <lineage>
        <taxon>Archaea</taxon>
        <taxon>Methanobacteriati</taxon>
        <taxon>Methanobacteriota</taxon>
        <taxon>Stenosarchaea group</taxon>
        <taxon>Halobacteria</taxon>
        <taxon>Halobacteriales</taxon>
        <taxon>Natronomonadaceae</taxon>
        <taxon>Natronomonas</taxon>
    </lineage>
</organism>
<name>M1XL50_NATM8</name>
<feature type="transmembrane region" description="Helical" evidence="2">
    <location>
        <begin position="26"/>
        <end position="49"/>
    </location>
</feature>
<dbReference type="RefSeq" id="WP_015409839.1">
    <property type="nucleotide sequence ID" value="NC_020388.1"/>
</dbReference>
<dbReference type="Proteomes" id="UP000011867">
    <property type="component" value="Chromosome"/>
</dbReference>
<dbReference type="eggNOG" id="arCOG04907">
    <property type="taxonomic scope" value="Archaea"/>
</dbReference>
<keyword evidence="2" id="KW-1133">Transmembrane helix</keyword>
<dbReference type="GeneID" id="42101609"/>
<evidence type="ECO:0000313" key="4">
    <source>
        <dbReference type="EMBL" id="CCQ37086.1"/>
    </source>
</evidence>
<dbReference type="STRING" id="268739.Nmlp_2939"/>
<dbReference type="eggNOG" id="arCOG01917">
    <property type="taxonomic scope" value="Archaea"/>
</dbReference>
<protein>
    <recommendedName>
        <fullName evidence="3">Zinc-ribbon domain-containing protein</fullName>
    </recommendedName>
</protein>
<proteinExistence type="predicted"/>
<gene>
    <name evidence="4" type="ordered locus">Nmlp_2939</name>
</gene>
<dbReference type="KEGG" id="nmo:Nmlp_2939"/>
<evidence type="ECO:0000256" key="1">
    <source>
        <dbReference type="SAM" id="MobiDB-lite"/>
    </source>
</evidence>
<sequence length="665" mass="72590">MGNTNSKSGVGYWLKPLITGVIVTKIAYLIPVVNLFAPIVGGSVTAYMLDSGAIEGLKGGFLKGILMTLPAIILGVFFADILAGIPIIGNLLAGSLGLVVAVILLHSVVLGMLSGFVTGAIATTAKEADPVETTAKKTAAAANTADKAKETYSESRKEAKETYSESRDADLGEQSASGSNNVTESRTSNSLDSEAHTGTDQQPKQASDSVSEKQEQLSNCTDCGTDVSPDANFCPECGAESPFSSDGRQSSQYTDSASQSNATQSKENHRQTVSTTATSESDVVRRTVEKIEDQKHINSQAANQLCEALSDPNNSDHVESALDEAIDRLEVVESTEEAITGINDYSSTRQLESAQRQLVQTDSNFADSINSVIDRMIKLENDVDQRAQEHDRLTDAADTICRVAEDSNAVTLHARGTVDRTQQLAEKLDSETMQINESRSSVSTLAEDIRHSIQPETDQSRKLLETLINPEGRDVKEILKTTVKTVDEHAETRQMLSEIGTKDVKRRLDSLSQELGNKDTSIYSHLSDRIRELEALLDDPDCVGSIQLYAIYQEVLYYDRTLLPRLSRSLSRGGSVDAEEMFSTVQWQIEDLKSEFVSVRPDHNHSIPKHFLGLAEELTTDAEKELTDRPERAAGILLAADALIDHVKALYQRNEYSVMLRRLRG</sequence>
<accession>M1XL50</accession>
<dbReference type="InterPro" id="IPR026870">
    <property type="entry name" value="Zinc_ribbon_dom"/>
</dbReference>
<feature type="compositionally biased region" description="Polar residues" evidence="1">
    <location>
        <begin position="242"/>
        <end position="281"/>
    </location>
</feature>
<dbReference type="Pfam" id="PF13240">
    <property type="entry name" value="Zn_Ribbon_1"/>
    <property type="match status" value="1"/>
</dbReference>
<dbReference type="eggNOG" id="arCOG02362">
    <property type="taxonomic scope" value="Archaea"/>
</dbReference>
<evidence type="ECO:0000259" key="3">
    <source>
        <dbReference type="Pfam" id="PF13240"/>
    </source>
</evidence>
<reference evidence="4 5" key="1">
    <citation type="journal article" date="2013" name="Genome Announc.">
        <title>Genome of the haloarchaeon Natronomonas moolapensis, a neutrophilic member of a previously haloalkaliphilic genus.</title>
        <authorList>
            <person name="Dyall-Smith M.L."/>
            <person name="Pfeiffer F."/>
            <person name="Oberwinkler T."/>
            <person name="Klee K."/>
            <person name="Rampp M."/>
            <person name="Palm P."/>
            <person name="Gross K."/>
            <person name="Schuster S.C."/>
            <person name="Oesterhelt D."/>
        </authorList>
    </citation>
    <scope>NUCLEOTIDE SEQUENCE [LARGE SCALE GENOMIC DNA]</scope>
    <source>
        <strain evidence="5">DSM 18674 / JCM 14361 / 8.8.11</strain>
    </source>
</reference>
<feature type="compositionally biased region" description="Basic and acidic residues" evidence="1">
    <location>
        <begin position="146"/>
        <end position="170"/>
    </location>
</feature>
<feature type="region of interest" description="Disordered" evidence="1">
    <location>
        <begin position="240"/>
        <end position="284"/>
    </location>
</feature>
<feature type="compositionally biased region" description="Polar residues" evidence="1">
    <location>
        <begin position="174"/>
        <end position="209"/>
    </location>
</feature>
<evidence type="ECO:0000313" key="5">
    <source>
        <dbReference type="Proteomes" id="UP000011867"/>
    </source>
</evidence>
<evidence type="ECO:0000256" key="2">
    <source>
        <dbReference type="SAM" id="Phobius"/>
    </source>
</evidence>
<keyword evidence="2" id="KW-0812">Transmembrane</keyword>
<keyword evidence="5" id="KW-1185">Reference proteome</keyword>
<feature type="transmembrane region" description="Helical" evidence="2">
    <location>
        <begin position="61"/>
        <end position="85"/>
    </location>
</feature>
<dbReference type="EMBL" id="HF582854">
    <property type="protein sequence ID" value="CCQ37086.1"/>
    <property type="molecule type" value="Genomic_DNA"/>
</dbReference>
<dbReference type="OrthoDB" id="53394at2157"/>
<feature type="domain" description="Zinc-ribbon" evidence="3">
    <location>
        <begin position="220"/>
        <end position="240"/>
    </location>
</feature>
<feature type="transmembrane region" description="Helical" evidence="2">
    <location>
        <begin position="91"/>
        <end position="117"/>
    </location>
</feature>